<feature type="transmembrane region" description="Helical" evidence="19">
    <location>
        <begin position="1137"/>
        <end position="1159"/>
    </location>
</feature>
<dbReference type="Pfam" id="PF01390">
    <property type="entry name" value="SEA"/>
    <property type="match status" value="2"/>
</dbReference>
<dbReference type="GO" id="GO:0005540">
    <property type="term" value="F:hyaluronic acid binding"/>
    <property type="evidence" value="ECO:0007669"/>
    <property type="project" value="TreeGrafter"/>
</dbReference>
<feature type="compositionally biased region" description="Polar residues" evidence="18">
    <location>
        <begin position="660"/>
        <end position="677"/>
    </location>
</feature>
<evidence type="ECO:0000256" key="8">
    <source>
        <dbReference type="ARBA" id="ARBA00022729"/>
    </source>
</evidence>
<keyword evidence="8" id="KW-0732">Signal</keyword>
<dbReference type="GO" id="GO:0007601">
    <property type="term" value="P:visual perception"/>
    <property type="evidence" value="ECO:0007669"/>
    <property type="project" value="InterPro"/>
</dbReference>
<dbReference type="OrthoDB" id="8960773at2759"/>
<dbReference type="RefSeq" id="XP_030060899.1">
    <property type="nucleotide sequence ID" value="XM_030205039.1"/>
</dbReference>
<protein>
    <recommendedName>
        <fullName evidence="16">Interphotoreceptor matrix proteoglycan 2</fullName>
    </recommendedName>
    <alternativeName>
        <fullName evidence="17">Sialoprotein associated with cones and rods proteoglycan</fullName>
    </alternativeName>
</protein>
<dbReference type="FunFam" id="3.30.70.960:FF:000002">
    <property type="entry name" value="Interphotoreceptor matrix proteoglycan 2"/>
    <property type="match status" value="1"/>
</dbReference>
<dbReference type="AlphaFoldDB" id="A0A6P7YDK7"/>
<name>A0A6P7YDK7_9AMPH</name>
<keyword evidence="5" id="KW-0245">EGF-like domain</keyword>
<evidence type="ECO:0000256" key="18">
    <source>
        <dbReference type="SAM" id="MobiDB-lite"/>
    </source>
</evidence>
<keyword evidence="4" id="KW-0272">Extracellular matrix</keyword>
<accession>A0A6P7YDK7</accession>
<evidence type="ECO:0000256" key="15">
    <source>
        <dbReference type="ARBA" id="ARBA00060509"/>
    </source>
</evidence>
<evidence type="ECO:0000256" key="11">
    <source>
        <dbReference type="ARBA" id="ARBA00023136"/>
    </source>
</evidence>
<feature type="region of interest" description="Disordered" evidence="18">
    <location>
        <begin position="657"/>
        <end position="681"/>
    </location>
</feature>
<evidence type="ECO:0000256" key="17">
    <source>
        <dbReference type="ARBA" id="ARBA00080162"/>
    </source>
</evidence>
<evidence type="ECO:0000256" key="12">
    <source>
        <dbReference type="ARBA" id="ARBA00023157"/>
    </source>
</evidence>
<keyword evidence="13" id="KW-0325">Glycoprotein</keyword>
<evidence type="ECO:0000256" key="10">
    <source>
        <dbReference type="ARBA" id="ARBA00022989"/>
    </source>
</evidence>
<feature type="domain" description="SEA" evidence="20">
    <location>
        <begin position="934"/>
        <end position="1047"/>
    </location>
</feature>
<evidence type="ECO:0000256" key="3">
    <source>
        <dbReference type="ARBA" id="ARBA00022525"/>
    </source>
</evidence>
<dbReference type="PANTHER" id="PTHR12199:SF4">
    <property type="entry name" value="INTERPHOTORECEPTOR MATRIX PROTEOGLYCAN 2"/>
    <property type="match status" value="1"/>
</dbReference>
<organism evidence="21 22">
    <name type="scientific">Microcaecilia unicolor</name>
    <dbReference type="NCBI Taxonomy" id="1415580"/>
    <lineage>
        <taxon>Eukaryota</taxon>
        <taxon>Metazoa</taxon>
        <taxon>Chordata</taxon>
        <taxon>Craniata</taxon>
        <taxon>Vertebrata</taxon>
        <taxon>Euteleostomi</taxon>
        <taxon>Amphibia</taxon>
        <taxon>Gymnophiona</taxon>
        <taxon>Siphonopidae</taxon>
        <taxon>Microcaecilia</taxon>
    </lineage>
</organism>
<feature type="domain" description="SEA" evidence="20">
    <location>
        <begin position="171"/>
        <end position="281"/>
    </location>
</feature>
<evidence type="ECO:0000256" key="14">
    <source>
        <dbReference type="ARBA" id="ARBA00023273"/>
    </source>
</evidence>
<dbReference type="PANTHER" id="PTHR12199">
    <property type="entry name" value="INTERPHOTORECEPTOR MATRIX PROTEOGLYCAN"/>
    <property type="match status" value="1"/>
</dbReference>
<keyword evidence="10 19" id="KW-1133">Transmembrane helix</keyword>
<dbReference type="GO" id="GO:0008201">
    <property type="term" value="F:heparin binding"/>
    <property type="evidence" value="ECO:0007669"/>
    <property type="project" value="UniProtKB-KW"/>
</dbReference>
<dbReference type="GeneID" id="115471338"/>
<evidence type="ECO:0000259" key="20">
    <source>
        <dbReference type="PROSITE" id="PS50024"/>
    </source>
</evidence>
<evidence type="ECO:0000313" key="21">
    <source>
        <dbReference type="Proteomes" id="UP000515156"/>
    </source>
</evidence>
<evidence type="ECO:0000256" key="4">
    <source>
        <dbReference type="ARBA" id="ARBA00022530"/>
    </source>
</evidence>
<keyword evidence="12" id="KW-1015">Disulfide bond</keyword>
<dbReference type="InterPro" id="IPR039861">
    <property type="entry name" value="IMPG"/>
</dbReference>
<dbReference type="PROSITE" id="PS50024">
    <property type="entry name" value="SEA"/>
    <property type="match status" value="2"/>
</dbReference>
<evidence type="ECO:0000256" key="13">
    <source>
        <dbReference type="ARBA" id="ARBA00023180"/>
    </source>
</evidence>
<keyword evidence="9" id="KW-0677">Repeat</keyword>
<keyword evidence="3" id="KW-0964">Secreted</keyword>
<dbReference type="InParanoid" id="A0A6P7YDK7"/>
<dbReference type="Gene3D" id="3.30.70.960">
    <property type="entry name" value="SEA domain"/>
    <property type="match status" value="1"/>
</dbReference>
<dbReference type="SUPFAM" id="SSF82671">
    <property type="entry name" value="SEA domain"/>
    <property type="match status" value="2"/>
</dbReference>
<reference evidence="22" key="1">
    <citation type="submission" date="2025-08" db="UniProtKB">
        <authorList>
            <consortium name="RefSeq"/>
        </authorList>
    </citation>
    <scope>IDENTIFICATION</scope>
</reference>
<dbReference type="SMART" id="SM00200">
    <property type="entry name" value="SEA"/>
    <property type="match status" value="2"/>
</dbReference>
<dbReference type="InterPro" id="IPR000082">
    <property type="entry name" value="SEA_dom"/>
</dbReference>
<dbReference type="Proteomes" id="UP000515156">
    <property type="component" value="Chromosome 5"/>
</dbReference>
<comment type="subcellular location">
    <subcellularLocation>
        <location evidence="15">Photoreceptor inner segment membrane</location>
        <topology evidence="15">Single-pass type I membrane protein</topology>
    </subcellularLocation>
    <subcellularLocation>
        <location evidence="1">Photoreceptor outer segment membrane</location>
        <topology evidence="1">Single-pass type I membrane protein</topology>
    </subcellularLocation>
    <subcellularLocation>
        <location evidence="2">Secreted</location>
        <location evidence="2">Extracellular space</location>
        <location evidence="2">Extracellular matrix</location>
        <location evidence="2">Interphotoreceptor matrix</location>
    </subcellularLocation>
</comment>
<evidence type="ECO:0000256" key="1">
    <source>
        <dbReference type="ARBA" id="ARBA00004451"/>
    </source>
</evidence>
<evidence type="ECO:0000256" key="16">
    <source>
        <dbReference type="ARBA" id="ARBA00074164"/>
    </source>
</evidence>
<sequence length="1218" mass="136863">MSRQLKQSYGRLLLRKKRAVLFPSGAKVCPEETVEQTMINHLQYFKLRVCQEIVWEAFKIFWDRLPEHEDYRIWMNLCEGGSINIFEIGTNFSHSEEHYRMIMKKLSLLKEAISRQMYLLGFQTKAAANVLPPQGTSVKNTTLNNISTQEETENSINEIEKIIEKPMKPIAEQMVEFSIHLAEEMYSEGLSDQSTKQHQKLAAQFISQVQSVFQELPGYKKIHVIEFRDGVEVHYAVIFDGDAETISNATLDLINLHSNKVEVNNFMEGEDHPTAIYTINDFRSYITDALFKKTLVGNITMTLDPQSLQLITVKEVLSSIPEEESLVTGKSRLHGPSASDVSNGHQAEWLPTSQPAINSILPLDITKKPTNEIVLQPEKPLTAEAGLTSAPDLLILEESSPTSASPSTVLQIQTFGTNQWLSNSVSFEGLGFPSQGASSLTDLDFSAEEGTFVLNENLSPDMKPGRDALFDGGSGSGFDHSGQEMDSNLWPRALSTLEPVSYSTPNRWLEDNMFIQNMDEENTNRMSIDYIVDSVNFSVNTQQEELLDTTGEEFKGKAEAFDRFIITEHTSSRPIFTETTSEQVPMLLTQEPLNVELSLQTDASEDMDDDSLTEPSVILRPTLQSLFFSILKEELSTSMDKIGLELNKTRESFWEKQHRSSSAMYPTANGASSTEDFSNSDKRTDHTNIHLIVDKTHQSIDTSEKPFIEIFTNYHQTLDSQFTAQEVTGSSVVRPHSSEPTESTINLLEKVTDQDKLLSAVTSITRKATKVVELLTTAQQASIHLEVTNKVPNVVQLTTGSEDIMQQYSIIRDAISVNDVNSTMKSVTTTIGNAKQDQTSWDSNRVDHHDQFSKVTFLHSTELIPPVILVKEDEEVVIMGVQDIAVELDQKGTIFYGPGMNQEEKRMTDENAHSTDMAGIILSSQEYDTNVTGRALVVFFSLRVTNMMFSEDLFNKNSPEYKALEQRFLELLVPYLQFNLTGFQNLEILNFRNGSIVVNSRMKFERPVPRNVTNAVYIILEDFCNTVYRTMNLAIDKHSLDVEAGEQADPCKYQACNAFSECLVNRWSGEGECICNSGHMSIDGLPCQSVCDLQPDFCLNDGKCDIIPGKGAICRCRVGENWWYRGEHCEEYVSEPLVVGIAIASVAGFLLVAISVVFFGQNFSIPAHKEGSRAICKEIQDRVRIIELYAKDQQFADFVRQHQMSLANARKGNQTRCS</sequence>
<dbReference type="KEGG" id="muo:115471338"/>
<dbReference type="CTD" id="50939"/>
<keyword evidence="21" id="KW-1185">Reference proteome</keyword>
<dbReference type="GO" id="GO:0033165">
    <property type="term" value="C:interphotoreceptor matrix"/>
    <property type="evidence" value="ECO:0007669"/>
    <property type="project" value="UniProtKB-SubCell"/>
</dbReference>
<gene>
    <name evidence="22" type="primary">IMPG2</name>
</gene>
<evidence type="ECO:0000256" key="6">
    <source>
        <dbReference type="ARBA" id="ARBA00022674"/>
    </source>
</evidence>
<evidence type="ECO:0000256" key="19">
    <source>
        <dbReference type="SAM" id="Phobius"/>
    </source>
</evidence>
<evidence type="ECO:0000256" key="7">
    <source>
        <dbReference type="ARBA" id="ARBA00022692"/>
    </source>
</evidence>
<keyword evidence="6" id="KW-0358">Heparin-binding</keyword>
<evidence type="ECO:0000256" key="5">
    <source>
        <dbReference type="ARBA" id="ARBA00022536"/>
    </source>
</evidence>
<dbReference type="InterPro" id="IPR036364">
    <property type="entry name" value="SEA_dom_sf"/>
</dbReference>
<keyword evidence="11 19" id="KW-0472">Membrane</keyword>
<keyword evidence="7 19" id="KW-0812">Transmembrane</keyword>
<proteinExistence type="predicted"/>
<evidence type="ECO:0000256" key="2">
    <source>
        <dbReference type="ARBA" id="ARBA00004593"/>
    </source>
</evidence>
<keyword evidence="14" id="KW-0966">Cell projection</keyword>
<evidence type="ECO:0000256" key="9">
    <source>
        <dbReference type="ARBA" id="ARBA00022737"/>
    </source>
</evidence>
<evidence type="ECO:0000313" key="22">
    <source>
        <dbReference type="RefSeq" id="XP_030060899.1"/>
    </source>
</evidence>